<gene>
    <name evidence="5" type="ORF">KBTEX_02738</name>
</gene>
<dbReference type="PANTHER" id="PTHR47893:SF1">
    <property type="entry name" value="REGULATORY PROTEIN PCHR"/>
    <property type="match status" value="1"/>
</dbReference>
<reference evidence="5" key="1">
    <citation type="submission" date="2019-06" db="EMBL/GenBank/DDBJ databases">
        <authorList>
            <person name="Murdoch R.W."/>
            <person name="Fathepure B."/>
        </authorList>
    </citation>
    <scope>NUCLEOTIDE SEQUENCE</scope>
</reference>
<dbReference type="SUPFAM" id="SSF46689">
    <property type="entry name" value="Homeodomain-like"/>
    <property type="match status" value="2"/>
</dbReference>
<dbReference type="InterPro" id="IPR018062">
    <property type="entry name" value="HTH_AraC-typ_CS"/>
</dbReference>
<protein>
    <recommendedName>
        <fullName evidence="4">HTH araC/xylS-type domain-containing protein</fullName>
    </recommendedName>
</protein>
<organism evidence="5">
    <name type="scientific">uncultured organism</name>
    <dbReference type="NCBI Taxonomy" id="155900"/>
    <lineage>
        <taxon>unclassified sequences</taxon>
        <taxon>environmental samples</taxon>
    </lineage>
</organism>
<evidence type="ECO:0000256" key="1">
    <source>
        <dbReference type="ARBA" id="ARBA00023015"/>
    </source>
</evidence>
<dbReference type="InterPro" id="IPR018060">
    <property type="entry name" value="HTH_AraC"/>
</dbReference>
<dbReference type="EMBL" id="MN079141">
    <property type="protein sequence ID" value="QEA06400.1"/>
    <property type="molecule type" value="Genomic_DNA"/>
</dbReference>
<evidence type="ECO:0000256" key="3">
    <source>
        <dbReference type="ARBA" id="ARBA00023163"/>
    </source>
</evidence>
<dbReference type="GO" id="GO:0043565">
    <property type="term" value="F:sequence-specific DNA binding"/>
    <property type="evidence" value="ECO:0007669"/>
    <property type="project" value="InterPro"/>
</dbReference>
<name>A0A5B8RC67_9ZZZZ</name>
<keyword evidence="2" id="KW-0238">DNA-binding</keyword>
<dbReference type="SMART" id="SM00342">
    <property type="entry name" value="HTH_ARAC"/>
    <property type="match status" value="1"/>
</dbReference>
<dbReference type="Pfam" id="PF12833">
    <property type="entry name" value="HTH_18"/>
    <property type="match status" value="1"/>
</dbReference>
<evidence type="ECO:0000259" key="4">
    <source>
        <dbReference type="PROSITE" id="PS01124"/>
    </source>
</evidence>
<dbReference type="PROSITE" id="PS01124">
    <property type="entry name" value="HTH_ARAC_FAMILY_2"/>
    <property type="match status" value="1"/>
</dbReference>
<proteinExistence type="predicted"/>
<dbReference type="AlphaFoldDB" id="A0A5B8RC67"/>
<keyword evidence="1" id="KW-0805">Transcription regulation</keyword>
<dbReference type="InterPro" id="IPR009057">
    <property type="entry name" value="Homeodomain-like_sf"/>
</dbReference>
<evidence type="ECO:0000256" key="2">
    <source>
        <dbReference type="ARBA" id="ARBA00023125"/>
    </source>
</evidence>
<feature type="domain" description="HTH araC/xylS-type" evidence="4">
    <location>
        <begin position="234"/>
        <end position="329"/>
    </location>
</feature>
<dbReference type="Gene3D" id="1.10.10.60">
    <property type="entry name" value="Homeodomain-like"/>
    <property type="match status" value="1"/>
</dbReference>
<dbReference type="GO" id="GO:0003700">
    <property type="term" value="F:DNA-binding transcription factor activity"/>
    <property type="evidence" value="ECO:0007669"/>
    <property type="project" value="InterPro"/>
</dbReference>
<sequence>MADTVTAAVPAAQPAPGQRLTVADLTAYEHRYNLSHRVSGEGHVPPDQTVAEGRVAERQPWRGLQMVGSDLFVRRTYEAHARPEAPAHVSIIVLLEGRAELALGASRHTLTAGDGLLLAYDRNQSLRARHPANQRVRAVNLTLLRDSLESDPRLAGSVDPLFRSRGGGLWPVSVPYGLRVSLAEWIASAPAAPALPLMAEGLALQLVAQGLAGRGHALPAPAPAPRGRDWRLLERVREYLDEHPGEPHTLKGLAGLACMSPSTLRAKFRRAYGRSVFDYLRERRLEQAHRALRDGLSVQQAANRAGYRHATNFATAFRQRYGLTPSAVR</sequence>
<dbReference type="InterPro" id="IPR053142">
    <property type="entry name" value="PchR_regulatory_protein"/>
</dbReference>
<dbReference type="PROSITE" id="PS00041">
    <property type="entry name" value="HTH_ARAC_FAMILY_1"/>
    <property type="match status" value="1"/>
</dbReference>
<keyword evidence="3" id="KW-0804">Transcription</keyword>
<dbReference type="PANTHER" id="PTHR47893">
    <property type="entry name" value="REGULATORY PROTEIN PCHR"/>
    <property type="match status" value="1"/>
</dbReference>
<accession>A0A5B8RC67</accession>
<evidence type="ECO:0000313" key="5">
    <source>
        <dbReference type="EMBL" id="QEA06400.1"/>
    </source>
</evidence>